<dbReference type="GO" id="GO:0000460">
    <property type="term" value="P:maturation of 5.8S rRNA"/>
    <property type="evidence" value="ECO:0007669"/>
    <property type="project" value="TreeGrafter"/>
</dbReference>
<evidence type="ECO:0000256" key="2">
    <source>
        <dbReference type="SAM" id="Coils"/>
    </source>
</evidence>
<evidence type="ECO:0000313" key="4">
    <source>
        <dbReference type="EMBL" id="CAJ1375339.1"/>
    </source>
</evidence>
<evidence type="ECO:0000256" key="3">
    <source>
        <dbReference type="SAM" id="MobiDB-lite"/>
    </source>
</evidence>
<feature type="region of interest" description="Disordered" evidence="3">
    <location>
        <begin position="183"/>
        <end position="222"/>
    </location>
</feature>
<dbReference type="PANTHER" id="PTHR13245">
    <property type="entry name" value="RRP15-LIKE PROTEIN"/>
    <property type="match status" value="1"/>
</dbReference>
<proteinExistence type="inferred from homology"/>
<sequence length="222" mass="24812">MQGLCKVWPKLCEWLAMKRKKAKTQADAKLSQADSDSGDGEPAGSESAGKPPKPANPNPEAGWKGFCSACASILGRELTQPDAPVLAETQLEQKLRQGKAELKEKRIQALENKVQKDKGHALPDVLMKNLEVHLRKYATQGVVRLFNAVKDYQAHTEDKDKVEKYEFNKMPLKQRGKLLAKSKQEKFEKSLKKAKAAKSKDTNKARQKDKNNSAHNMLDEFG</sequence>
<keyword evidence="5" id="KW-1185">Reference proteome</keyword>
<organism evidence="4 5">
    <name type="scientific">Effrenium voratum</name>
    <dbReference type="NCBI Taxonomy" id="2562239"/>
    <lineage>
        <taxon>Eukaryota</taxon>
        <taxon>Sar</taxon>
        <taxon>Alveolata</taxon>
        <taxon>Dinophyceae</taxon>
        <taxon>Suessiales</taxon>
        <taxon>Symbiodiniaceae</taxon>
        <taxon>Effrenium</taxon>
    </lineage>
</organism>
<dbReference type="PANTHER" id="PTHR13245:SF14">
    <property type="entry name" value="RRP15-LIKE PROTEIN"/>
    <property type="match status" value="1"/>
</dbReference>
<dbReference type="GO" id="GO:0000470">
    <property type="term" value="P:maturation of LSU-rRNA"/>
    <property type="evidence" value="ECO:0007669"/>
    <property type="project" value="TreeGrafter"/>
</dbReference>
<dbReference type="InterPro" id="IPR012459">
    <property type="entry name" value="Rrp15"/>
</dbReference>
<dbReference type="Pfam" id="PF07890">
    <property type="entry name" value="Rrp15p"/>
    <property type="match status" value="1"/>
</dbReference>
<feature type="region of interest" description="Disordered" evidence="3">
    <location>
        <begin position="23"/>
        <end position="61"/>
    </location>
</feature>
<accession>A0AA36HVP8</accession>
<dbReference type="AlphaFoldDB" id="A0AA36HVP8"/>
<protein>
    <submittedName>
        <fullName evidence="4">Uncharacterized protein</fullName>
    </submittedName>
</protein>
<name>A0AA36HVP8_9DINO</name>
<reference evidence="4" key="1">
    <citation type="submission" date="2023-08" db="EMBL/GenBank/DDBJ databases">
        <authorList>
            <person name="Chen Y."/>
            <person name="Shah S."/>
            <person name="Dougan E. K."/>
            <person name="Thang M."/>
            <person name="Chan C."/>
        </authorList>
    </citation>
    <scope>NUCLEOTIDE SEQUENCE</scope>
</reference>
<keyword evidence="2" id="KW-0175">Coiled coil</keyword>
<dbReference type="EMBL" id="CAUJNA010000315">
    <property type="protein sequence ID" value="CAJ1375339.1"/>
    <property type="molecule type" value="Genomic_DNA"/>
</dbReference>
<feature type="coiled-coil region" evidence="2">
    <location>
        <begin position="88"/>
        <end position="120"/>
    </location>
</feature>
<comment type="similarity">
    <text evidence="1">Belongs to the RRP15 family.</text>
</comment>
<evidence type="ECO:0000256" key="1">
    <source>
        <dbReference type="ARBA" id="ARBA00007462"/>
    </source>
</evidence>
<dbReference type="Proteomes" id="UP001178507">
    <property type="component" value="Unassembled WGS sequence"/>
</dbReference>
<dbReference type="GO" id="GO:0030687">
    <property type="term" value="C:preribosome, large subunit precursor"/>
    <property type="evidence" value="ECO:0007669"/>
    <property type="project" value="TreeGrafter"/>
</dbReference>
<evidence type="ECO:0000313" key="5">
    <source>
        <dbReference type="Proteomes" id="UP001178507"/>
    </source>
</evidence>
<feature type="compositionally biased region" description="Basic and acidic residues" evidence="3">
    <location>
        <begin position="198"/>
        <end position="212"/>
    </location>
</feature>
<gene>
    <name evidence="4" type="ORF">EVOR1521_LOCUS4636</name>
</gene>
<comment type="caution">
    <text evidence="4">The sequence shown here is derived from an EMBL/GenBank/DDBJ whole genome shotgun (WGS) entry which is preliminary data.</text>
</comment>